<proteinExistence type="inferred from homology"/>
<evidence type="ECO:0000256" key="1">
    <source>
        <dbReference type="ARBA" id="ARBA00009437"/>
    </source>
</evidence>
<dbReference type="InterPro" id="IPR036390">
    <property type="entry name" value="WH_DNA-bd_sf"/>
</dbReference>
<dbReference type="InterPro" id="IPR000847">
    <property type="entry name" value="LysR_HTH_N"/>
</dbReference>
<accession>A0ABY5S5D5</accession>
<dbReference type="InterPro" id="IPR050950">
    <property type="entry name" value="HTH-type_LysR_regulators"/>
</dbReference>
<comment type="similarity">
    <text evidence="1">Belongs to the LysR transcriptional regulatory family.</text>
</comment>
<evidence type="ECO:0000256" key="3">
    <source>
        <dbReference type="ARBA" id="ARBA00023125"/>
    </source>
</evidence>
<name>A0ABY5S5D5_9BACL</name>
<sequence length="294" mass="33322">MEIRHLQYITEIVRYNSFTKAADALHITQPTISKMIKNLENELNIELFIRGGKQIKLTDAGKAIHNYAGPILQLFDNLQAEIDDLTYLKKGSIRIGLPPMAGSRFFPGVIKKFQDRYPGITLALVEDGARKVEESVAEGTLDVGVVLWPADPDIFDSFPLVEDRLKVILHPSHPFASREMIGLGELAEERFILFNTEFALHNRIIKECISTGFTPRIVYESSQWDFIGEMVAENLGIAMLPSRICAALHPDKVRSVPLVSPAIPWRLVMVWRREGYLSLATRQWISFTRENFNG</sequence>
<keyword evidence="4" id="KW-0804">Transcription</keyword>
<organism evidence="6 7">
    <name type="scientific">Paenibacillus spongiae</name>
    <dbReference type="NCBI Taxonomy" id="2909671"/>
    <lineage>
        <taxon>Bacteria</taxon>
        <taxon>Bacillati</taxon>
        <taxon>Bacillota</taxon>
        <taxon>Bacilli</taxon>
        <taxon>Bacillales</taxon>
        <taxon>Paenibacillaceae</taxon>
        <taxon>Paenibacillus</taxon>
    </lineage>
</organism>
<evidence type="ECO:0000256" key="2">
    <source>
        <dbReference type="ARBA" id="ARBA00023015"/>
    </source>
</evidence>
<dbReference type="SUPFAM" id="SSF53850">
    <property type="entry name" value="Periplasmic binding protein-like II"/>
    <property type="match status" value="1"/>
</dbReference>
<evidence type="ECO:0000256" key="4">
    <source>
        <dbReference type="ARBA" id="ARBA00023163"/>
    </source>
</evidence>
<dbReference type="InterPro" id="IPR005119">
    <property type="entry name" value="LysR_subst-bd"/>
</dbReference>
<dbReference type="PRINTS" id="PR00039">
    <property type="entry name" value="HTHLYSR"/>
</dbReference>
<dbReference type="Proteomes" id="UP001057877">
    <property type="component" value="Chromosome"/>
</dbReference>
<dbReference type="PROSITE" id="PS50931">
    <property type="entry name" value="HTH_LYSR"/>
    <property type="match status" value="1"/>
</dbReference>
<keyword evidence="3" id="KW-0238">DNA-binding</keyword>
<dbReference type="Gene3D" id="3.40.190.290">
    <property type="match status" value="1"/>
</dbReference>
<evidence type="ECO:0000313" key="7">
    <source>
        <dbReference type="Proteomes" id="UP001057877"/>
    </source>
</evidence>
<gene>
    <name evidence="6" type="ORF">L1F29_20120</name>
</gene>
<keyword evidence="2" id="KW-0805">Transcription regulation</keyword>
<dbReference type="PANTHER" id="PTHR30419">
    <property type="entry name" value="HTH-TYPE TRANSCRIPTIONAL REGULATOR YBHD"/>
    <property type="match status" value="1"/>
</dbReference>
<feature type="domain" description="HTH lysR-type" evidence="5">
    <location>
        <begin position="1"/>
        <end position="58"/>
    </location>
</feature>
<dbReference type="CDD" id="cd08438">
    <property type="entry name" value="PBP2_CidR"/>
    <property type="match status" value="1"/>
</dbReference>
<dbReference type="Pfam" id="PF00126">
    <property type="entry name" value="HTH_1"/>
    <property type="match status" value="1"/>
</dbReference>
<evidence type="ECO:0000259" key="5">
    <source>
        <dbReference type="PROSITE" id="PS50931"/>
    </source>
</evidence>
<keyword evidence="7" id="KW-1185">Reference proteome</keyword>
<dbReference type="Pfam" id="PF03466">
    <property type="entry name" value="LysR_substrate"/>
    <property type="match status" value="1"/>
</dbReference>
<protein>
    <submittedName>
        <fullName evidence="6">LysR family transcriptional regulator</fullName>
    </submittedName>
</protein>
<dbReference type="InterPro" id="IPR036388">
    <property type="entry name" value="WH-like_DNA-bd_sf"/>
</dbReference>
<reference evidence="6" key="1">
    <citation type="submission" date="2022-01" db="EMBL/GenBank/DDBJ databases">
        <title>Paenibacillus spongiae sp. nov., isolated from marine sponge.</title>
        <authorList>
            <person name="Li Z."/>
            <person name="Zhang M."/>
        </authorList>
    </citation>
    <scope>NUCLEOTIDE SEQUENCE</scope>
    <source>
        <strain evidence="6">PHS-Z3</strain>
    </source>
</reference>
<dbReference type="SUPFAM" id="SSF46785">
    <property type="entry name" value="Winged helix' DNA-binding domain"/>
    <property type="match status" value="1"/>
</dbReference>
<dbReference type="EMBL" id="CP091430">
    <property type="protein sequence ID" value="UVI27765.1"/>
    <property type="molecule type" value="Genomic_DNA"/>
</dbReference>
<dbReference type="RefSeq" id="WP_258383855.1">
    <property type="nucleotide sequence ID" value="NZ_CP091430.1"/>
</dbReference>
<dbReference type="Gene3D" id="1.10.10.10">
    <property type="entry name" value="Winged helix-like DNA-binding domain superfamily/Winged helix DNA-binding domain"/>
    <property type="match status" value="1"/>
</dbReference>
<dbReference type="PANTHER" id="PTHR30419:SF8">
    <property type="entry name" value="NITROGEN ASSIMILATION TRANSCRIPTIONAL ACTIVATOR-RELATED"/>
    <property type="match status" value="1"/>
</dbReference>
<evidence type="ECO:0000313" key="6">
    <source>
        <dbReference type="EMBL" id="UVI27765.1"/>
    </source>
</evidence>